<dbReference type="PROSITE" id="PS50846">
    <property type="entry name" value="HMA_2"/>
    <property type="match status" value="1"/>
</dbReference>
<dbReference type="Proteomes" id="UP000501534">
    <property type="component" value="Chromosome"/>
</dbReference>
<keyword evidence="4" id="KW-1185">Reference proteome</keyword>
<dbReference type="InterPro" id="IPR006121">
    <property type="entry name" value="HMA_dom"/>
</dbReference>
<organism evidence="3 4">
    <name type="scientific">Usitatibacter rugosus</name>
    <dbReference type="NCBI Taxonomy" id="2732067"/>
    <lineage>
        <taxon>Bacteria</taxon>
        <taxon>Pseudomonadati</taxon>
        <taxon>Pseudomonadota</taxon>
        <taxon>Betaproteobacteria</taxon>
        <taxon>Nitrosomonadales</taxon>
        <taxon>Usitatibacteraceae</taxon>
        <taxon>Usitatibacter</taxon>
    </lineage>
</organism>
<keyword evidence="1" id="KW-0732">Signal</keyword>
<dbReference type="SUPFAM" id="SSF55008">
    <property type="entry name" value="HMA, heavy metal-associated domain"/>
    <property type="match status" value="1"/>
</dbReference>
<protein>
    <recommendedName>
        <fullName evidence="2">HMA domain-containing protein</fullName>
    </recommendedName>
</protein>
<evidence type="ECO:0000259" key="2">
    <source>
        <dbReference type="PROSITE" id="PS50846"/>
    </source>
</evidence>
<sequence length="110" mass="11771">MKNTMKALVFAAALLAAGVAQAKTIKMEVHGLVCAFCAQGIEKKLKSMAPTQAVFVSLEHKVVAVSLKDGQDIDDATLVSQLKDAGYDVRAIARVDDSLEQIRAEAKAKR</sequence>
<evidence type="ECO:0000313" key="3">
    <source>
        <dbReference type="EMBL" id="QJR12742.1"/>
    </source>
</evidence>
<dbReference type="KEGG" id="uru:DSM104443_03835"/>
<proteinExistence type="predicted"/>
<dbReference type="InterPro" id="IPR036163">
    <property type="entry name" value="HMA_dom_sf"/>
</dbReference>
<evidence type="ECO:0000313" key="4">
    <source>
        <dbReference type="Proteomes" id="UP000501534"/>
    </source>
</evidence>
<dbReference type="Pfam" id="PF00403">
    <property type="entry name" value="HMA"/>
    <property type="match status" value="1"/>
</dbReference>
<feature type="chain" id="PRO_5027017653" description="HMA domain-containing protein" evidence="1">
    <location>
        <begin position="23"/>
        <end position="110"/>
    </location>
</feature>
<dbReference type="RefSeq" id="WP_246232366.1">
    <property type="nucleotide sequence ID" value="NZ_CP053069.1"/>
</dbReference>
<dbReference type="CDD" id="cd00371">
    <property type="entry name" value="HMA"/>
    <property type="match status" value="1"/>
</dbReference>
<reference evidence="3 4" key="1">
    <citation type="submission" date="2020-04" db="EMBL/GenBank/DDBJ databases">
        <title>Usitatibacter rugosus gen. nov., sp. nov. and Usitatibacter palustris sp. nov., novel members of Usitatibacteraceae fam. nov. within the order Nitrosomonadales isolated from soil.</title>
        <authorList>
            <person name="Huber K.J."/>
            <person name="Neumann-Schaal M."/>
            <person name="Geppert A."/>
            <person name="Luckner M."/>
            <person name="Wanner G."/>
            <person name="Overmann J."/>
        </authorList>
    </citation>
    <scope>NUCLEOTIDE SEQUENCE [LARGE SCALE GENOMIC DNA]</scope>
    <source>
        <strain evidence="3 4">0125_3</strain>
    </source>
</reference>
<accession>A0A6M4H097</accession>
<feature type="signal peptide" evidence="1">
    <location>
        <begin position="1"/>
        <end position="22"/>
    </location>
</feature>
<name>A0A6M4H097_9PROT</name>
<dbReference type="Gene3D" id="3.30.70.100">
    <property type="match status" value="1"/>
</dbReference>
<evidence type="ECO:0000256" key="1">
    <source>
        <dbReference type="SAM" id="SignalP"/>
    </source>
</evidence>
<dbReference type="AlphaFoldDB" id="A0A6M4H097"/>
<dbReference type="GO" id="GO:0046872">
    <property type="term" value="F:metal ion binding"/>
    <property type="evidence" value="ECO:0007669"/>
    <property type="project" value="InterPro"/>
</dbReference>
<dbReference type="EMBL" id="CP053069">
    <property type="protein sequence ID" value="QJR12742.1"/>
    <property type="molecule type" value="Genomic_DNA"/>
</dbReference>
<feature type="domain" description="HMA" evidence="2">
    <location>
        <begin position="23"/>
        <end position="90"/>
    </location>
</feature>
<gene>
    <name evidence="3" type="ORF">DSM104443_03835</name>
</gene>